<reference evidence="1 2" key="1">
    <citation type="journal article" date="2011" name="Stand. Genomic Sci.">
        <title>Complete genome sequence of the gliding freshwater bacterium Fluviicola taffensis type strain (RW262).</title>
        <authorList>
            <person name="Woyke T."/>
            <person name="Chertkov O."/>
            <person name="Lapidus A."/>
            <person name="Nolan M."/>
            <person name="Lucas S."/>
            <person name="Del Rio T.G."/>
            <person name="Tice H."/>
            <person name="Cheng J.F."/>
            <person name="Tapia R."/>
            <person name="Han C."/>
            <person name="Goodwin L."/>
            <person name="Pitluck S."/>
            <person name="Liolios K."/>
            <person name="Pagani I."/>
            <person name="Ivanova N."/>
            <person name="Huntemann M."/>
            <person name="Mavromatis K."/>
            <person name="Mikhailova N."/>
            <person name="Pati A."/>
            <person name="Chen A."/>
            <person name="Palaniappan K."/>
            <person name="Land M."/>
            <person name="Hauser L."/>
            <person name="Brambilla E.M."/>
            <person name="Rohde M."/>
            <person name="Mwirichia R."/>
            <person name="Sikorski J."/>
            <person name="Tindall B.J."/>
            <person name="Goker M."/>
            <person name="Bristow J."/>
            <person name="Eisen J.A."/>
            <person name="Markowitz V."/>
            <person name="Hugenholtz P."/>
            <person name="Klenk H.P."/>
            <person name="Kyrpides N.C."/>
        </authorList>
    </citation>
    <scope>NUCLEOTIDE SEQUENCE [LARGE SCALE GENOMIC DNA]</scope>
    <source>
        <strain evidence="2">DSM 16823 / RW262 / RW262</strain>
    </source>
</reference>
<dbReference type="EMBL" id="CP002542">
    <property type="protein sequence ID" value="AEA45336.1"/>
    <property type="molecule type" value="Genomic_DNA"/>
</dbReference>
<dbReference type="HOGENOM" id="CLU_2934750_0_0_10"/>
<name>F2IBL0_FLUTR</name>
<dbReference type="STRING" id="755732.Fluta_3364"/>
<gene>
    <name evidence="1" type="ordered locus">Fluta_3364</name>
</gene>
<keyword evidence="2" id="KW-1185">Reference proteome</keyword>
<sequence length="60" mass="6982">MKKSISQIIKDDKSSPLTLKKMKKSKNATPKMQYKTLFQVSLYESSQVRVVNFYKPISKL</sequence>
<dbReference type="Proteomes" id="UP000007463">
    <property type="component" value="Chromosome"/>
</dbReference>
<dbReference type="AlphaFoldDB" id="F2IBL0"/>
<reference evidence="2" key="2">
    <citation type="submission" date="2011-02" db="EMBL/GenBank/DDBJ databases">
        <title>The complete genome of Fluviicola taffensis DSM 16823.</title>
        <authorList>
            <consortium name="US DOE Joint Genome Institute (JGI-PGF)"/>
            <person name="Lucas S."/>
            <person name="Copeland A."/>
            <person name="Lapidus A."/>
            <person name="Bruce D."/>
            <person name="Goodwin L."/>
            <person name="Pitluck S."/>
            <person name="Kyrpides N."/>
            <person name="Mavromatis K."/>
            <person name="Ivanova N."/>
            <person name="Mikhailova N."/>
            <person name="Pagani I."/>
            <person name="Chertkov O."/>
            <person name="Detter J.C."/>
            <person name="Han C."/>
            <person name="Tapia R."/>
            <person name="Land M."/>
            <person name="Hauser L."/>
            <person name="Markowitz V."/>
            <person name="Cheng J.-F."/>
            <person name="Hugenholtz P."/>
            <person name="Woyke T."/>
            <person name="Wu D."/>
            <person name="Tindall B."/>
            <person name="Pomrenke H.G."/>
            <person name="Brambilla E."/>
            <person name="Klenk H.-P."/>
            <person name="Eisen J.A."/>
        </authorList>
    </citation>
    <scope>NUCLEOTIDE SEQUENCE [LARGE SCALE GENOMIC DNA]</scope>
    <source>
        <strain evidence="2">DSM 16823 / RW262 / RW262</strain>
    </source>
</reference>
<dbReference type="KEGG" id="fte:Fluta_3364"/>
<evidence type="ECO:0000313" key="1">
    <source>
        <dbReference type="EMBL" id="AEA45336.1"/>
    </source>
</evidence>
<protein>
    <submittedName>
        <fullName evidence="1">Uncharacterized protein</fullName>
    </submittedName>
</protein>
<proteinExistence type="predicted"/>
<organism evidence="1 2">
    <name type="scientific">Fluviicola taffensis (strain DSM 16823 / NCIMB 13979 / RW262)</name>
    <dbReference type="NCBI Taxonomy" id="755732"/>
    <lineage>
        <taxon>Bacteria</taxon>
        <taxon>Pseudomonadati</taxon>
        <taxon>Bacteroidota</taxon>
        <taxon>Flavobacteriia</taxon>
        <taxon>Flavobacteriales</taxon>
        <taxon>Crocinitomicaceae</taxon>
        <taxon>Fluviicola</taxon>
    </lineage>
</organism>
<evidence type="ECO:0000313" key="2">
    <source>
        <dbReference type="Proteomes" id="UP000007463"/>
    </source>
</evidence>
<accession>F2IBL0</accession>